<dbReference type="GO" id="GO:0050118">
    <property type="term" value="F:N-acetyldiaminopimelate deacetylase activity"/>
    <property type="evidence" value="ECO:0007669"/>
    <property type="project" value="UniProtKB-ARBA"/>
</dbReference>
<accession>A0A7Y4P3Y1</accession>
<keyword evidence="2" id="KW-0479">Metal-binding</keyword>
<keyword evidence="5" id="KW-1185">Reference proteome</keyword>
<dbReference type="Pfam" id="PF07687">
    <property type="entry name" value="M20_dimer"/>
    <property type="match status" value="1"/>
</dbReference>
<dbReference type="GO" id="GO:0046872">
    <property type="term" value="F:metal ion binding"/>
    <property type="evidence" value="ECO:0007669"/>
    <property type="project" value="UniProtKB-KW"/>
</dbReference>
<feature type="domain" description="Peptidase M20 dimerisation" evidence="3">
    <location>
        <begin position="183"/>
        <end position="273"/>
    </location>
</feature>
<name>A0A7Y4P3Y1_9BURK</name>
<feature type="binding site" evidence="2">
    <location>
        <position position="100"/>
    </location>
    <ligand>
        <name>Mn(2+)</name>
        <dbReference type="ChEBI" id="CHEBI:29035"/>
        <label>2</label>
    </ligand>
</feature>
<evidence type="ECO:0000256" key="2">
    <source>
        <dbReference type="PIRSR" id="PIRSR005962-1"/>
    </source>
</evidence>
<dbReference type="Proteomes" id="UP000541421">
    <property type="component" value="Unassembled WGS sequence"/>
</dbReference>
<dbReference type="Gene3D" id="3.40.630.10">
    <property type="entry name" value="Zn peptidases"/>
    <property type="match status" value="1"/>
</dbReference>
<dbReference type="EMBL" id="JABGBO010000004">
    <property type="protein sequence ID" value="NOL49512.1"/>
    <property type="molecule type" value="Genomic_DNA"/>
</dbReference>
<keyword evidence="1 4" id="KW-0378">Hydrolase</keyword>
<evidence type="ECO:0000256" key="1">
    <source>
        <dbReference type="ARBA" id="ARBA00022801"/>
    </source>
</evidence>
<dbReference type="PIRSF" id="PIRSF005962">
    <property type="entry name" value="Pept_M20D_amidohydro"/>
    <property type="match status" value="1"/>
</dbReference>
<dbReference type="InterPro" id="IPR017439">
    <property type="entry name" value="Amidohydrolase"/>
</dbReference>
<comment type="caution">
    <text evidence="4">The sequence shown here is derived from an EMBL/GenBank/DDBJ whole genome shotgun (WGS) entry which is preliminary data.</text>
</comment>
<dbReference type="InterPro" id="IPR036264">
    <property type="entry name" value="Bact_exopeptidase_dim_dom"/>
</dbReference>
<evidence type="ECO:0000313" key="4">
    <source>
        <dbReference type="EMBL" id="NOL49512.1"/>
    </source>
</evidence>
<gene>
    <name evidence="4" type="ORF">HKX40_05100</name>
</gene>
<feature type="binding site" evidence="2">
    <location>
        <position position="159"/>
    </location>
    <ligand>
        <name>Mn(2+)</name>
        <dbReference type="ChEBI" id="CHEBI:29035"/>
        <label>2</label>
    </ligand>
</feature>
<proteinExistence type="predicted"/>
<dbReference type="AlphaFoldDB" id="A0A7Y4P3Y1"/>
<feature type="binding site" evidence="2">
    <location>
        <position position="98"/>
    </location>
    <ligand>
        <name>Mn(2+)</name>
        <dbReference type="ChEBI" id="CHEBI:29035"/>
        <label>2</label>
    </ligand>
</feature>
<reference evidence="4 5" key="1">
    <citation type="submission" date="2020-05" db="EMBL/GenBank/DDBJ databases">
        <authorList>
            <person name="Niu N."/>
        </authorList>
    </citation>
    <scope>NUCLEOTIDE SEQUENCE [LARGE SCALE GENOMIC DNA]</scope>
    <source>
        <strain evidence="4 5">LMG10982</strain>
    </source>
</reference>
<dbReference type="RefSeq" id="WP_171588477.1">
    <property type="nucleotide sequence ID" value="NZ_JABGBO010000004.1"/>
</dbReference>
<dbReference type="Pfam" id="PF01546">
    <property type="entry name" value="Peptidase_M20"/>
    <property type="match status" value="1"/>
</dbReference>
<dbReference type="CDD" id="cd05666">
    <property type="entry name" value="M20_Acy1-like"/>
    <property type="match status" value="1"/>
</dbReference>
<feature type="binding site" evidence="2">
    <location>
        <position position="133"/>
    </location>
    <ligand>
        <name>Mn(2+)</name>
        <dbReference type="ChEBI" id="CHEBI:29035"/>
        <label>2</label>
    </ligand>
</feature>
<protein>
    <submittedName>
        <fullName evidence="4">Amidohydrolase</fullName>
    </submittedName>
</protein>
<dbReference type="GO" id="GO:0019877">
    <property type="term" value="P:diaminopimelate biosynthetic process"/>
    <property type="evidence" value="ECO:0007669"/>
    <property type="project" value="UniProtKB-ARBA"/>
</dbReference>
<dbReference type="PANTHER" id="PTHR11014">
    <property type="entry name" value="PEPTIDASE M20 FAMILY MEMBER"/>
    <property type="match status" value="1"/>
</dbReference>
<dbReference type="PANTHER" id="PTHR11014:SF63">
    <property type="entry name" value="METALLOPEPTIDASE, PUTATIVE (AFU_ORTHOLOGUE AFUA_6G09600)-RELATED"/>
    <property type="match status" value="1"/>
</dbReference>
<dbReference type="Gene3D" id="3.30.70.360">
    <property type="match status" value="1"/>
</dbReference>
<dbReference type="NCBIfam" id="TIGR01891">
    <property type="entry name" value="amidohydrolases"/>
    <property type="match status" value="1"/>
</dbReference>
<feature type="binding site" evidence="2">
    <location>
        <position position="358"/>
    </location>
    <ligand>
        <name>Mn(2+)</name>
        <dbReference type="ChEBI" id="CHEBI:29035"/>
        <label>2</label>
    </ligand>
</feature>
<sequence>MEISQSIIDEAIAWRQHLHAYPELGFNEYRTSQLVADVLSQLGMEVYTGIAETGVVGILKRGSSTRSIGLRADMDALPMKELNTFSHCSKEHGCMHACGHDGHTAMLLGAAKHLALHGDFDGCIYFIFQPAEENMGGGKKMVEEGLFERFAIDEIYGLHNMPGKPLGDFCVNDGAMMASLDIFDITLQGKGAHAAMPEKGHDPIVAAAELITSIQSIVSREISPLEAGVVSVTQIVGGDTYNIIPDAVLLKGTVRALSENVRGTLKHQLIERVRLISALHQMEGTIDYQERYPATVNDAICARKMREVIASTFGQDKVFENVLPIMASEDFSFMLNEKQGAYAWMGTDEEGLPTINLHNPHYDFNDHAIPIGIQFWVSLAEMQLAKQ</sequence>
<organism evidence="4 5">
    <name type="scientific">Pelistega europaea</name>
    <dbReference type="NCBI Taxonomy" id="106147"/>
    <lineage>
        <taxon>Bacteria</taxon>
        <taxon>Pseudomonadati</taxon>
        <taxon>Pseudomonadota</taxon>
        <taxon>Betaproteobacteria</taxon>
        <taxon>Burkholderiales</taxon>
        <taxon>Alcaligenaceae</taxon>
        <taxon>Pelistega</taxon>
    </lineage>
</organism>
<comment type="cofactor">
    <cofactor evidence="2">
        <name>Mn(2+)</name>
        <dbReference type="ChEBI" id="CHEBI:29035"/>
    </cofactor>
    <text evidence="2">The Mn(2+) ion enhances activity.</text>
</comment>
<dbReference type="SUPFAM" id="SSF53187">
    <property type="entry name" value="Zn-dependent exopeptidases"/>
    <property type="match status" value="1"/>
</dbReference>
<dbReference type="InterPro" id="IPR002933">
    <property type="entry name" value="Peptidase_M20"/>
</dbReference>
<keyword evidence="2" id="KW-0464">Manganese</keyword>
<dbReference type="SUPFAM" id="SSF55031">
    <property type="entry name" value="Bacterial exopeptidase dimerisation domain"/>
    <property type="match status" value="1"/>
</dbReference>
<evidence type="ECO:0000313" key="5">
    <source>
        <dbReference type="Proteomes" id="UP000541421"/>
    </source>
</evidence>
<evidence type="ECO:0000259" key="3">
    <source>
        <dbReference type="Pfam" id="PF07687"/>
    </source>
</evidence>
<dbReference type="InterPro" id="IPR011650">
    <property type="entry name" value="Peptidase_M20_dimer"/>
</dbReference>
<dbReference type="FunFam" id="3.30.70.360:FF:000001">
    <property type="entry name" value="N-acetyldiaminopimelate deacetylase"/>
    <property type="match status" value="1"/>
</dbReference>